<evidence type="ECO:0000313" key="2">
    <source>
        <dbReference type="EMBL" id="PUU79451.1"/>
    </source>
</evidence>
<keyword evidence="3" id="KW-1185">Reference proteome</keyword>
<feature type="domain" description="BTB" evidence="1">
    <location>
        <begin position="1"/>
        <end position="69"/>
    </location>
</feature>
<dbReference type="SUPFAM" id="SSF54695">
    <property type="entry name" value="POZ domain"/>
    <property type="match status" value="1"/>
</dbReference>
<dbReference type="EMBL" id="NESQ01000092">
    <property type="protein sequence ID" value="PUU79451.1"/>
    <property type="molecule type" value="Genomic_DNA"/>
</dbReference>
<dbReference type="CDD" id="cd18186">
    <property type="entry name" value="BTB_POZ_ZBTB_KLHL-like"/>
    <property type="match status" value="1"/>
</dbReference>
<dbReference type="Proteomes" id="UP000244722">
    <property type="component" value="Unassembled WGS sequence"/>
</dbReference>
<dbReference type="AlphaFoldDB" id="A0A2T6ZVC8"/>
<comment type="caution">
    <text evidence="2">The sequence shown here is derived from an EMBL/GenBank/DDBJ whole genome shotgun (WGS) entry which is preliminary data.</text>
</comment>
<name>A0A2T6ZVC8_TUBBO</name>
<dbReference type="STRING" id="42251.A0A2T6ZVC8"/>
<dbReference type="PROSITE" id="PS50097">
    <property type="entry name" value="BTB"/>
    <property type="match status" value="1"/>
</dbReference>
<evidence type="ECO:0000259" key="1">
    <source>
        <dbReference type="PROSITE" id="PS50097"/>
    </source>
</evidence>
<accession>A0A2T6ZVC8</accession>
<dbReference type="InterPro" id="IPR011333">
    <property type="entry name" value="SKP1/BTB/POZ_sf"/>
</dbReference>
<evidence type="ECO:0000313" key="3">
    <source>
        <dbReference type="Proteomes" id="UP000244722"/>
    </source>
</evidence>
<dbReference type="InterPro" id="IPR000210">
    <property type="entry name" value="BTB/POZ_dom"/>
</dbReference>
<dbReference type="OrthoDB" id="6359816at2759"/>
<protein>
    <recommendedName>
        <fullName evidence="1">BTB domain-containing protein</fullName>
    </recommendedName>
</protein>
<organism evidence="2 3">
    <name type="scientific">Tuber borchii</name>
    <name type="common">White truffle</name>
    <dbReference type="NCBI Taxonomy" id="42251"/>
    <lineage>
        <taxon>Eukaryota</taxon>
        <taxon>Fungi</taxon>
        <taxon>Dikarya</taxon>
        <taxon>Ascomycota</taxon>
        <taxon>Pezizomycotina</taxon>
        <taxon>Pezizomycetes</taxon>
        <taxon>Pezizales</taxon>
        <taxon>Tuberaceae</taxon>
        <taxon>Tuber</taxon>
    </lineage>
</organism>
<dbReference type="PANTHER" id="PTHR47843:SF2">
    <property type="entry name" value="BTB DOMAIN-CONTAINING PROTEIN"/>
    <property type="match status" value="1"/>
</dbReference>
<reference evidence="2 3" key="1">
    <citation type="submission" date="2017-04" db="EMBL/GenBank/DDBJ databases">
        <title>Draft genome sequence of Tuber borchii Vittad., a whitish edible truffle.</title>
        <authorList>
            <consortium name="DOE Joint Genome Institute"/>
            <person name="Murat C."/>
            <person name="Kuo A."/>
            <person name="Barry K.W."/>
            <person name="Clum A."/>
            <person name="Dockter R.B."/>
            <person name="Fauchery L."/>
            <person name="Iotti M."/>
            <person name="Kohler A."/>
            <person name="Labutti K."/>
            <person name="Lindquist E.A."/>
            <person name="Lipzen A."/>
            <person name="Ohm R.A."/>
            <person name="Wang M."/>
            <person name="Grigoriev I.V."/>
            <person name="Zambonelli A."/>
            <person name="Martin F.M."/>
        </authorList>
    </citation>
    <scope>NUCLEOTIDE SEQUENCE [LARGE SCALE GENOMIC DNA]</scope>
    <source>
        <strain evidence="2 3">Tbo3840</strain>
    </source>
</reference>
<dbReference type="Gene3D" id="3.30.710.10">
    <property type="entry name" value="Potassium Channel Kv1.1, Chain A"/>
    <property type="match status" value="1"/>
</dbReference>
<dbReference type="PANTHER" id="PTHR47843">
    <property type="entry name" value="BTB DOMAIN-CONTAINING PROTEIN-RELATED"/>
    <property type="match status" value="1"/>
</dbReference>
<proteinExistence type="predicted"/>
<gene>
    <name evidence="2" type="ORF">B9Z19DRAFT_979681</name>
</gene>
<sequence length="211" mass="23829">MFTIRVGKDLQTFHIHKDLLAGLSDEMRNYVYNDTKEGQEGSMETGQVSPDTVRRFMEFCYSGDYLYTSDSESSSDDPQEDKDAIEALPLLLTHAKLYVFGDMFNIVSLKELSRSKIIALAPFFGKSEDRAHALAMISLMEYVLQNIPAATKTPDKLVKFLARYAGYLIEELGEYPEFHAVLAGSERKDFFKVFCGCVEAGEEEAPWTDAE</sequence>
<dbReference type="Pfam" id="PF00651">
    <property type="entry name" value="BTB"/>
    <property type="match status" value="1"/>
</dbReference>